<feature type="region of interest" description="Disordered" evidence="1">
    <location>
        <begin position="116"/>
        <end position="145"/>
    </location>
</feature>
<dbReference type="EMBL" id="JBHMBS010000004">
    <property type="protein sequence ID" value="MFB9676145.1"/>
    <property type="molecule type" value="Genomic_DNA"/>
</dbReference>
<dbReference type="RefSeq" id="WP_386156127.1">
    <property type="nucleotide sequence ID" value="NZ_JBHMBS010000004.1"/>
</dbReference>
<evidence type="ECO:0000313" key="2">
    <source>
        <dbReference type="EMBL" id="MFB9676145.1"/>
    </source>
</evidence>
<dbReference type="InterPro" id="IPR009003">
    <property type="entry name" value="Peptidase_S1_PA"/>
</dbReference>
<evidence type="ECO:0000313" key="3">
    <source>
        <dbReference type="Proteomes" id="UP001589610"/>
    </source>
</evidence>
<gene>
    <name evidence="2" type="ORF">ACFFRH_11665</name>
</gene>
<name>A0ABV5TAN5_9ACTN</name>
<dbReference type="Gene3D" id="2.40.10.10">
    <property type="entry name" value="Trypsin-like serine proteases"/>
    <property type="match status" value="2"/>
</dbReference>
<evidence type="ECO:0000256" key="1">
    <source>
        <dbReference type="SAM" id="MobiDB-lite"/>
    </source>
</evidence>
<dbReference type="InterPro" id="IPR027417">
    <property type="entry name" value="P-loop_NTPase"/>
</dbReference>
<organism evidence="2 3">
    <name type="scientific">Streptosporangium vulgare</name>
    <dbReference type="NCBI Taxonomy" id="46190"/>
    <lineage>
        <taxon>Bacteria</taxon>
        <taxon>Bacillati</taxon>
        <taxon>Actinomycetota</taxon>
        <taxon>Actinomycetes</taxon>
        <taxon>Streptosporangiales</taxon>
        <taxon>Streptosporangiaceae</taxon>
        <taxon>Streptosporangium</taxon>
    </lineage>
</organism>
<dbReference type="SUPFAM" id="SSF50494">
    <property type="entry name" value="Trypsin-like serine proteases"/>
    <property type="match status" value="1"/>
</dbReference>
<keyword evidence="3" id="KW-1185">Reference proteome</keyword>
<dbReference type="EC" id="3.4.21.-" evidence="2"/>
<feature type="compositionally biased region" description="Low complexity" evidence="1">
    <location>
        <begin position="602"/>
        <end position="612"/>
    </location>
</feature>
<dbReference type="Proteomes" id="UP001589610">
    <property type="component" value="Unassembled WGS sequence"/>
</dbReference>
<feature type="region of interest" description="Disordered" evidence="1">
    <location>
        <begin position="365"/>
        <end position="387"/>
    </location>
</feature>
<comment type="caution">
    <text evidence="2">The sequence shown here is derived from an EMBL/GenBank/DDBJ whole genome shotgun (WGS) entry which is preliminary data.</text>
</comment>
<keyword evidence="2" id="KW-0378">Hydrolase</keyword>
<feature type="compositionally biased region" description="Basic and acidic residues" evidence="1">
    <location>
        <begin position="368"/>
        <end position="384"/>
    </location>
</feature>
<dbReference type="SUPFAM" id="SSF52540">
    <property type="entry name" value="P-loop containing nucleoside triphosphate hydrolases"/>
    <property type="match status" value="1"/>
</dbReference>
<proteinExistence type="predicted"/>
<dbReference type="Pfam" id="PF13365">
    <property type="entry name" value="Trypsin_2"/>
    <property type="match status" value="1"/>
</dbReference>
<accession>A0ABV5TAN5</accession>
<dbReference type="GO" id="GO:0016787">
    <property type="term" value="F:hydrolase activity"/>
    <property type="evidence" value="ECO:0007669"/>
    <property type="project" value="UniProtKB-KW"/>
</dbReference>
<sequence>MSPPTVQLEPLVSWPQTMLVGQEYLVTVDLRLASPGDGWPYREEEFAFSCMLDGGERIAVESVDDISVILHRFGGTYGPARFVVTARGDAGDDELRLSLSTQRGATVRIDILPVRVTTPNPEDEDPQPDLQTVPGRPRPGRRPGEEGTWIAAIHRGDDPTPVGAGVLIDDDRVLTCAHVILAGHRPTDRLWVTFPRANRPAHRYGASVAARTSGGSGTGARAGTPSGDLTVLVLAESPSPEVVTAPVRLDEVDDLVGRRWSAAGLPDAKGRSVIVKGVMDAALAHGSVTLTTDPGHRLDPGLSGAAVWSPGYGAVVGMVTQVRGPSGCVAITMREVDALLPGQLSLGGGRGPGVRDRRGHLVPVRAGVPRDHDDDVSPDSDARPLDGLLGEQAARPSLAHRGRADVIFAIEMSGRDEAVLRRRELAAATIEQLTTRYPGEVNVALVGYTYHDFSRGGDGRRAVVTCSWLEPAENALASLAELRSTSQSFPGAAPLEDALHRIDSLLPSGGTGRPVVLVVLARQPPHPARASREAGLPCPHRYDHQQLTRRLAERGVRLMTVSDNAPGRTSPHLRRFGADHFVELRRADPAALVDAMAIQHAAPARRPAPTRRFTAERGPAPEPGQRVRRVGLLGPAGSGKATFLAALNVATLRHDSDLSLLGADQAAAGQLVTLTNALVQERGFPPSNIVLDDTELTIRGSLSSRGFWGMGRRETSVRLHLGVMDTSGGPREDTTRWLAACDDLVYLFDPLRESEGDDAHGFFLSALPRLGRDLDTTGRLPQRLAVCVTKFDDFRVLETAKRLRLLTTDPEDPFRFPRVANEDAKELFQQLCRLSPGGNTDMVPNAIARFFHEGRTRYFVTSSIGFYVNSKSGHFDMEDYQNLVSTRSGPAGDRPAFSAEFGTDPADGLRIRGEVRPIDVLEPFLWLARQ</sequence>
<feature type="region of interest" description="Disordered" evidence="1">
    <location>
        <begin position="602"/>
        <end position="628"/>
    </location>
</feature>
<protein>
    <submittedName>
        <fullName evidence="2">Trypsin-like serine peptidase</fullName>
        <ecNumber evidence="2">3.4.21.-</ecNumber>
    </submittedName>
</protein>
<dbReference type="InterPro" id="IPR043504">
    <property type="entry name" value="Peptidase_S1_PA_chymotrypsin"/>
</dbReference>
<reference evidence="2 3" key="1">
    <citation type="submission" date="2024-09" db="EMBL/GenBank/DDBJ databases">
        <authorList>
            <person name="Sun Q."/>
            <person name="Mori K."/>
        </authorList>
    </citation>
    <scope>NUCLEOTIDE SEQUENCE [LARGE SCALE GENOMIC DNA]</scope>
    <source>
        <strain evidence="2 3">JCM 3028</strain>
    </source>
</reference>